<feature type="transmembrane region" description="Helical" evidence="1">
    <location>
        <begin position="40"/>
        <end position="65"/>
    </location>
</feature>
<keyword evidence="1" id="KW-0812">Transmembrane</keyword>
<evidence type="ECO:0000256" key="1">
    <source>
        <dbReference type="SAM" id="Phobius"/>
    </source>
</evidence>
<keyword evidence="2" id="KW-1185">Reference proteome</keyword>
<proteinExistence type="predicted"/>
<name>A0A0N5AN07_9BILA</name>
<keyword evidence="1" id="KW-1133">Transmembrane helix</keyword>
<dbReference type="AlphaFoldDB" id="A0A0N5AN07"/>
<dbReference type="Proteomes" id="UP000046393">
    <property type="component" value="Unplaced"/>
</dbReference>
<keyword evidence="1" id="KW-0472">Membrane</keyword>
<organism evidence="2 3">
    <name type="scientific">Syphacia muris</name>
    <dbReference type="NCBI Taxonomy" id="451379"/>
    <lineage>
        <taxon>Eukaryota</taxon>
        <taxon>Metazoa</taxon>
        <taxon>Ecdysozoa</taxon>
        <taxon>Nematoda</taxon>
        <taxon>Chromadorea</taxon>
        <taxon>Rhabditida</taxon>
        <taxon>Spirurina</taxon>
        <taxon>Oxyuridomorpha</taxon>
        <taxon>Oxyuroidea</taxon>
        <taxon>Oxyuridae</taxon>
        <taxon>Syphacia</taxon>
    </lineage>
</organism>
<evidence type="ECO:0000313" key="2">
    <source>
        <dbReference type="Proteomes" id="UP000046393"/>
    </source>
</evidence>
<accession>A0A0N5AN07</accession>
<dbReference type="STRING" id="451379.A0A0N5AN07"/>
<evidence type="ECO:0000313" key="3">
    <source>
        <dbReference type="WBParaSite" id="SMUV_0000598101-mRNA-1"/>
    </source>
</evidence>
<reference evidence="3" key="1">
    <citation type="submission" date="2017-02" db="UniProtKB">
        <authorList>
            <consortium name="WormBaseParasite"/>
        </authorList>
    </citation>
    <scope>IDENTIFICATION</scope>
</reference>
<sequence>MQILLTNKIIRSSTTTTAAAAKFVQKKFSKLKTLFYYHQLYYYCLHLLLQLLPVVIGAIITGLAVAEVAVPVQATGNDDHSAAESTDMFYQHQQCSNVTVINGTAVTLQCNPAEKLIRKHMAPDFETPQLIRKLEWYMDNYLIARYYQVA</sequence>
<protein>
    <submittedName>
        <fullName evidence="3">Glycoprotein</fullName>
    </submittedName>
</protein>
<dbReference type="WBParaSite" id="SMUV_0000598101-mRNA-1">
    <property type="protein sequence ID" value="SMUV_0000598101-mRNA-1"/>
    <property type="gene ID" value="SMUV_0000598101"/>
</dbReference>